<gene>
    <name evidence="2" type="ORF">Fcan01_02460</name>
</gene>
<dbReference type="OrthoDB" id="10663753at2759"/>
<sequence length="227" mass="26277">MDNDNNVRNENDDGRIELGDEEIALRRNQLLMFGVVLLGILSICLAVSMPSDLELKIVIPSDDAIVADSSYDGLITPNIPALINTTNSSRVQDFGLQTKNVIAEEIHDHNDDDEERINEIVKIFMDTEEFEDFIIDIEIIDSIKRLRKAKDYKKRQNTVFDDLFRQIETHFIGDDPNGVRIIQRVGEKLEARARDRIDKRRKDRNDSQRDFIAKEIYNDLEQEEDLS</sequence>
<evidence type="ECO:0000313" key="2">
    <source>
        <dbReference type="EMBL" id="OXA62598.1"/>
    </source>
</evidence>
<comment type="caution">
    <text evidence="2">The sequence shown here is derived from an EMBL/GenBank/DDBJ whole genome shotgun (WGS) entry which is preliminary data.</text>
</comment>
<dbReference type="OMA" id="FMDTEEF"/>
<keyword evidence="1" id="KW-0472">Membrane</keyword>
<proteinExistence type="predicted"/>
<evidence type="ECO:0000256" key="1">
    <source>
        <dbReference type="SAM" id="Phobius"/>
    </source>
</evidence>
<evidence type="ECO:0000313" key="3">
    <source>
        <dbReference type="Proteomes" id="UP000198287"/>
    </source>
</evidence>
<name>A0A226EZH4_FOLCA</name>
<organism evidence="2 3">
    <name type="scientific">Folsomia candida</name>
    <name type="common">Springtail</name>
    <dbReference type="NCBI Taxonomy" id="158441"/>
    <lineage>
        <taxon>Eukaryota</taxon>
        <taxon>Metazoa</taxon>
        <taxon>Ecdysozoa</taxon>
        <taxon>Arthropoda</taxon>
        <taxon>Hexapoda</taxon>
        <taxon>Collembola</taxon>
        <taxon>Entomobryomorpha</taxon>
        <taxon>Isotomoidea</taxon>
        <taxon>Isotomidae</taxon>
        <taxon>Proisotominae</taxon>
        <taxon>Folsomia</taxon>
    </lineage>
</organism>
<dbReference type="EMBL" id="LNIX01000001">
    <property type="protein sequence ID" value="OXA62598.1"/>
    <property type="molecule type" value="Genomic_DNA"/>
</dbReference>
<reference evidence="2 3" key="1">
    <citation type="submission" date="2015-12" db="EMBL/GenBank/DDBJ databases">
        <title>The genome of Folsomia candida.</title>
        <authorList>
            <person name="Faddeeva A."/>
            <person name="Derks M.F."/>
            <person name="Anvar Y."/>
            <person name="Smit S."/>
            <person name="Van Straalen N."/>
            <person name="Roelofs D."/>
        </authorList>
    </citation>
    <scope>NUCLEOTIDE SEQUENCE [LARGE SCALE GENOMIC DNA]</scope>
    <source>
        <strain evidence="2 3">VU population</strain>
        <tissue evidence="2">Whole body</tissue>
    </source>
</reference>
<dbReference type="AlphaFoldDB" id="A0A226EZH4"/>
<dbReference type="Proteomes" id="UP000198287">
    <property type="component" value="Unassembled WGS sequence"/>
</dbReference>
<keyword evidence="1" id="KW-1133">Transmembrane helix</keyword>
<keyword evidence="1" id="KW-0812">Transmembrane</keyword>
<protein>
    <submittedName>
        <fullName evidence="2">Uncharacterized protein</fullName>
    </submittedName>
</protein>
<feature type="transmembrane region" description="Helical" evidence="1">
    <location>
        <begin position="30"/>
        <end position="49"/>
    </location>
</feature>
<keyword evidence="3" id="KW-1185">Reference proteome</keyword>
<accession>A0A226EZH4</accession>